<sequence>MAFGQFGLIVFHFSLAIYNVRIAINWLLESISVLGAIRRIRE</sequence>
<organism evidence="2">
    <name type="scientific">marine sediment metagenome</name>
    <dbReference type="NCBI Taxonomy" id="412755"/>
    <lineage>
        <taxon>unclassified sequences</taxon>
        <taxon>metagenomes</taxon>
        <taxon>ecological metagenomes</taxon>
    </lineage>
</organism>
<dbReference type="AlphaFoldDB" id="X1K4Z5"/>
<accession>X1K4Z5</accession>
<evidence type="ECO:0000313" key="2">
    <source>
        <dbReference type="EMBL" id="GAI02092.1"/>
    </source>
</evidence>
<name>X1K4Z5_9ZZZZ</name>
<keyword evidence="1" id="KW-1133">Transmembrane helix</keyword>
<keyword evidence="1" id="KW-0812">Transmembrane</keyword>
<feature type="transmembrane region" description="Helical" evidence="1">
    <location>
        <begin position="6"/>
        <end position="28"/>
    </location>
</feature>
<evidence type="ECO:0000256" key="1">
    <source>
        <dbReference type="SAM" id="Phobius"/>
    </source>
</evidence>
<protein>
    <submittedName>
        <fullName evidence="2">Uncharacterized protein</fullName>
    </submittedName>
</protein>
<reference evidence="2" key="1">
    <citation type="journal article" date="2014" name="Front. Microbiol.">
        <title>High frequency of phylogenetically diverse reductive dehalogenase-homologous genes in deep subseafloor sedimentary metagenomes.</title>
        <authorList>
            <person name="Kawai M."/>
            <person name="Futagami T."/>
            <person name="Toyoda A."/>
            <person name="Takaki Y."/>
            <person name="Nishi S."/>
            <person name="Hori S."/>
            <person name="Arai W."/>
            <person name="Tsubouchi T."/>
            <person name="Morono Y."/>
            <person name="Uchiyama I."/>
            <person name="Ito T."/>
            <person name="Fujiyama A."/>
            <person name="Inagaki F."/>
            <person name="Takami H."/>
        </authorList>
    </citation>
    <scope>NUCLEOTIDE SEQUENCE</scope>
    <source>
        <strain evidence="2">Expedition CK06-06</strain>
    </source>
</reference>
<comment type="caution">
    <text evidence="2">The sequence shown here is derived from an EMBL/GenBank/DDBJ whole genome shotgun (WGS) entry which is preliminary data.</text>
</comment>
<proteinExistence type="predicted"/>
<dbReference type="EMBL" id="BARV01002024">
    <property type="protein sequence ID" value="GAI02092.1"/>
    <property type="molecule type" value="Genomic_DNA"/>
</dbReference>
<gene>
    <name evidence="2" type="ORF">S06H3_05455</name>
</gene>
<keyword evidence="1" id="KW-0472">Membrane</keyword>